<sequence>MPEGPLLELPAKRRIAPEPFFNITVTRPDHESDGPIYAARRAWRC</sequence>
<evidence type="ECO:0000313" key="2">
    <source>
        <dbReference type="Proteomes" id="UP000199493"/>
    </source>
</evidence>
<reference evidence="1 2" key="1">
    <citation type="submission" date="2016-10" db="EMBL/GenBank/DDBJ databases">
        <authorList>
            <person name="de Groot N.N."/>
        </authorList>
    </citation>
    <scope>NUCLEOTIDE SEQUENCE [LARGE SCALE GENOMIC DNA]</scope>
    <source>
        <strain evidence="1 2">558</strain>
    </source>
</reference>
<evidence type="ECO:0000313" key="1">
    <source>
        <dbReference type="EMBL" id="SEN52924.1"/>
    </source>
</evidence>
<dbReference type="AlphaFoldDB" id="A0A1H8HA44"/>
<name>A0A1H8HA44_9GAMM</name>
<protein>
    <submittedName>
        <fullName evidence="1">Uncharacterized protein</fullName>
    </submittedName>
</protein>
<organism evidence="1 2">
    <name type="scientific">Vreelandella aquamarina</name>
    <dbReference type="NCBI Taxonomy" id="77097"/>
    <lineage>
        <taxon>Bacteria</taxon>
        <taxon>Pseudomonadati</taxon>
        <taxon>Pseudomonadota</taxon>
        <taxon>Gammaproteobacteria</taxon>
        <taxon>Oceanospirillales</taxon>
        <taxon>Halomonadaceae</taxon>
        <taxon>Vreelandella</taxon>
    </lineage>
</organism>
<gene>
    <name evidence="1" type="ORF">SAMN04490369_101459</name>
</gene>
<dbReference type="Proteomes" id="UP000199493">
    <property type="component" value="Unassembled WGS sequence"/>
</dbReference>
<accession>A0A1H8HA44</accession>
<dbReference type="EMBL" id="FODB01000014">
    <property type="protein sequence ID" value="SEN52924.1"/>
    <property type="molecule type" value="Genomic_DNA"/>
</dbReference>
<proteinExistence type="predicted"/>